<keyword evidence="1" id="KW-0472">Membrane</keyword>
<reference evidence="2" key="1">
    <citation type="submission" date="2019-08" db="EMBL/GenBank/DDBJ databases">
        <authorList>
            <person name="Kucharzyk K."/>
            <person name="Murdoch R.W."/>
            <person name="Higgins S."/>
            <person name="Loffler F."/>
        </authorList>
    </citation>
    <scope>NUCLEOTIDE SEQUENCE</scope>
</reference>
<organism evidence="2">
    <name type="scientific">bioreactor metagenome</name>
    <dbReference type="NCBI Taxonomy" id="1076179"/>
    <lineage>
        <taxon>unclassified sequences</taxon>
        <taxon>metagenomes</taxon>
        <taxon>ecological metagenomes</taxon>
    </lineage>
</organism>
<feature type="transmembrane region" description="Helical" evidence="1">
    <location>
        <begin position="41"/>
        <end position="63"/>
    </location>
</feature>
<name>A0A645HTT1_9ZZZZ</name>
<keyword evidence="1" id="KW-1133">Transmembrane helix</keyword>
<keyword evidence="1" id="KW-0812">Transmembrane</keyword>
<feature type="transmembrane region" description="Helical" evidence="1">
    <location>
        <begin position="70"/>
        <end position="91"/>
    </location>
</feature>
<accession>A0A645HTT1</accession>
<evidence type="ECO:0000256" key="1">
    <source>
        <dbReference type="SAM" id="Phobius"/>
    </source>
</evidence>
<evidence type="ECO:0000313" key="2">
    <source>
        <dbReference type="EMBL" id="MPN42377.1"/>
    </source>
</evidence>
<dbReference type="AlphaFoldDB" id="A0A645HTT1"/>
<protein>
    <submittedName>
        <fullName evidence="2">Uncharacterized protein</fullName>
    </submittedName>
</protein>
<gene>
    <name evidence="2" type="ORF">SDC9_189934</name>
</gene>
<comment type="caution">
    <text evidence="2">The sequence shown here is derived from an EMBL/GenBank/DDBJ whole genome shotgun (WGS) entry which is preliminary data.</text>
</comment>
<dbReference type="EMBL" id="VSSQ01100087">
    <property type="protein sequence ID" value="MPN42377.1"/>
    <property type="molecule type" value="Genomic_DNA"/>
</dbReference>
<sequence>MQLLFQTKKSNAIFLSQSFDRHIGPRGYNVGNVLLGYRSSFVALLILPLVALGFELFAFAILLVTQCRGLFEGLIFHGFFFFGFQLIQLIFQVF</sequence>
<proteinExistence type="predicted"/>